<dbReference type="EC" id="5.4.99.-" evidence="6"/>
<dbReference type="Pfam" id="PF01479">
    <property type="entry name" value="S4"/>
    <property type="match status" value="1"/>
</dbReference>
<evidence type="ECO:0000313" key="8">
    <source>
        <dbReference type="EMBL" id="AWD32534.1"/>
    </source>
</evidence>
<dbReference type="PANTHER" id="PTHR21600">
    <property type="entry name" value="MITOCHONDRIAL RNA PSEUDOURIDINE SYNTHASE"/>
    <property type="match status" value="1"/>
</dbReference>
<feature type="active site" evidence="4">
    <location>
        <position position="148"/>
    </location>
</feature>
<evidence type="ECO:0000256" key="3">
    <source>
        <dbReference type="ARBA" id="ARBA00036882"/>
    </source>
</evidence>
<dbReference type="SMART" id="SM00363">
    <property type="entry name" value="S4"/>
    <property type="match status" value="1"/>
</dbReference>
<dbReference type="PROSITE" id="PS01129">
    <property type="entry name" value="PSI_RLU"/>
    <property type="match status" value="1"/>
</dbReference>
<proteinExistence type="inferred from homology"/>
<keyword evidence="2 6" id="KW-0413">Isomerase</keyword>
<dbReference type="InterPro" id="IPR002942">
    <property type="entry name" value="S4_RNA-bd"/>
</dbReference>
<dbReference type="SUPFAM" id="SSF55174">
    <property type="entry name" value="Alpha-L RNA-binding motif"/>
    <property type="match status" value="1"/>
</dbReference>
<evidence type="ECO:0000259" key="7">
    <source>
        <dbReference type="SMART" id="SM00363"/>
    </source>
</evidence>
<dbReference type="KEGG" id="kso:CKSOR_00421"/>
<dbReference type="InterPro" id="IPR050188">
    <property type="entry name" value="RluA_PseudoU_synthase"/>
</dbReference>
<dbReference type="CDD" id="cd00165">
    <property type="entry name" value="S4"/>
    <property type="match status" value="1"/>
</dbReference>
<evidence type="ECO:0000256" key="4">
    <source>
        <dbReference type="PIRSR" id="PIRSR606225-1"/>
    </source>
</evidence>
<dbReference type="RefSeq" id="WP_108673940.1">
    <property type="nucleotide sequence ID" value="NZ_CP025628.1"/>
</dbReference>
<dbReference type="AlphaFoldDB" id="A0A3S7JA44"/>
<comment type="similarity">
    <text evidence="1 6">Belongs to the pseudouridine synthase RluA family.</text>
</comment>
<dbReference type="CDD" id="cd02869">
    <property type="entry name" value="PseudoU_synth_RluA_like"/>
    <property type="match status" value="1"/>
</dbReference>
<comment type="function">
    <text evidence="6">Responsible for synthesis of pseudouridine from uracil.</text>
</comment>
<evidence type="ECO:0000256" key="6">
    <source>
        <dbReference type="RuleBase" id="RU362028"/>
    </source>
</evidence>
<comment type="catalytic activity">
    <reaction evidence="6">
        <text>a uridine in RNA = a pseudouridine in RNA</text>
        <dbReference type="Rhea" id="RHEA:48348"/>
        <dbReference type="Rhea" id="RHEA-COMP:12068"/>
        <dbReference type="Rhea" id="RHEA-COMP:12069"/>
        <dbReference type="ChEBI" id="CHEBI:65314"/>
        <dbReference type="ChEBI" id="CHEBI:65315"/>
    </reaction>
</comment>
<organism evidence="8 9">
    <name type="scientific">Candidatus Kinetoplastidibacterium kentomonadis</name>
    <dbReference type="NCBI Taxonomy" id="1576550"/>
    <lineage>
        <taxon>Bacteria</taxon>
        <taxon>Pseudomonadati</taxon>
        <taxon>Pseudomonadota</taxon>
        <taxon>Betaproteobacteria</taxon>
        <taxon>Candidatus Kinetoplastidibacterium</taxon>
    </lineage>
</organism>
<feature type="domain" description="RNA-binding S4" evidence="7">
    <location>
        <begin position="26"/>
        <end position="92"/>
    </location>
</feature>
<dbReference type="EMBL" id="CP025628">
    <property type="protein sequence ID" value="AWD32534.1"/>
    <property type="molecule type" value="Genomic_DNA"/>
</dbReference>
<dbReference type="SUPFAM" id="SSF55120">
    <property type="entry name" value="Pseudouridine synthase"/>
    <property type="match status" value="1"/>
</dbReference>
<gene>
    <name evidence="8" type="primary">rluD</name>
    <name evidence="8" type="ORF">CKSOR_00421</name>
</gene>
<dbReference type="NCBIfam" id="TIGR00005">
    <property type="entry name" value="rluA_subfam"/>
    <property type="match status" value="1"/>
</dbReference>
<dbReference type="GO" id="GO:0160140">
    <property type="term" value="F:23S rRNA pseudouridine(1911/1915/1917) synthase activity"/>
    <property type="evidence" value="ECO:0007669"/>
    <property type="project" value="UniProtKB-EC"/>
</dbReference>
<comment type="catalytic activity">
    <reaction evidence="3">
        <text>uridine(1911/1915/1917) in 23S rRNA = pseudouridine(1911/1915/1917) in 23S rRNA</text>
        <dbReference type="Rhea" id="RHEA:42524"/>
        <dbReference type="Rhea" id="RHEA-COMP:10097"/>
        <dbReference type="Rhea" id="RHEA-COMP:10098"/>
        <dbReference type="ChEBI" id="CHEBI:65314"/>
        <dbReference type="ChEBI" id="CHEBI:65315"/>
        <dbReference type="EC" id="5.4.99.23"/>
    </reaction>
</comment>
<dbReference type="GO" id="GO:0000455">
    <property type="term" value="P:enzyme-directed rRNA pseudouridine synthesis"/>
    <property type="evidence" value="ECO:0007669"/>
    <property type="project" value="UniProtKB-ARBA"/>
</dbReference>
<sequence>MSHSQINKSNEKNIKYFWVSKNLELNRLDKILNILLPNYSRSKLQILIKSGYIFLNNKQVKPSEIVKLNDVISILPHQDFNEDNSFIPEKIDINVIYSNNNFIIINKPAGLVTHPGAGNWHGTLMNALLFHFPELCSLPRAGIVHRLDRDTSGLMVIARNELSQNNLSKQLQLRTVKREYIAIVSGHLLKSGTIKLPIGRDRVNRIKMTTNLKHLRSFKEAITHYEVISVGEMDKKNISKIICKLETGRTHQIRVHMSSINHPILGDSTYGPANSNNLQNIKRQMLHAYYLEFLDPSNSSNNKYNFKIDLPKDMLLLEKSILWNNF</sequence>
<dbReference type="InterPro" id="IPR020103">
    <property type="entry name" value="PsdUridine_synth_cat_dom_sf"/>
</dbReference>
<dbReference type="InterPro" id="IPR006145">
    <property type="entry name" value="PsdUridine_synth_RsuA/RluA"/>
</dbReference>
<reference evidence="8 9" key="1">
    <citation type="journal article" date="2018" name="Parasitology">
        <title>The reduced genome of Candidatus Kinetoplastibacterium sorsogonicusi, the endosymbiont of Kentomonas sorsogonicus (Trypanosomatidae): loss of the haem-synthesis pathway.</title>
        <authorList>
            <person name="Silva F.M."/>
            <person name="Kostygov A.Y."/>
            <person name="Spodareva V.V."/>
            <person name="Butenko A."/>
            <person name="Tossou R."/>
            <person name="Lukes J."/>
            <person name="Yurchenko V."/>
            <person name="Alves J.M.P."/>
        </authorList>
    </citation>
    <scope>NUCLEOTIDE SEQUENCE [LARGE SCALE GENOMIC DNA]</scope>
    <source>
        <strain evidence="8 9">MF-08</strain>
    </source>
</reference>
<accession>A0A3S7JA44</accession>
<dbReference type="GO" id="GO:0003723">
    <property type="term" value="F:RNA binding"/>
    <property type="evidence" value="ECO:0007669"/>
    <property type="project" value="UniProtKB-KW"/>
</dbReference>
<dbReference type="InterPro" id="IPR036986">
    <property type="entry name" value="S4_RNA-bd_sf"/>
</dbReference>
<evidence type="ECO:0000256" key="1">
    <source>
        <dbReference type="ARBA" id="ARBA00010876"/>
    </source>
</evidence>
<keyword evidence="5" id="KW-0694">RNA-binding</keyword>
<dbReference type="InterPro" id="IPR006224">
    <property type="entry name" value="PsdUridine_synth_RluA-like_CS"/>
</dbReference>
<protein>
    <recommendedName>
        <fullName evidence="6">Pseudouridine synthase</fullName>
        <ecNumber evidence="6">5.4.99.-</ecNumber>
    </recommendedName>
</protein>
<dbReference type="Pfam" id="PF00849">
    <property type="entry name" value="PseudoU_synth_2"/>
    <property type="match status" value="1"/>
</dbReference>
<dbReference type="PANTHER" id="PTHR21600:SF44">
    <property type="entry name" value="RIBOSOMAL LARGE SUBUNIT PSEUDOURIDINE SYNTHASE D"/>
    <property type="match status" value="1"/>
</dbReference>
<dbReference type="Gene3D" id="3.30.2350.10">
    <property type="entry name" value="Pseudouridine synthase"/>
    <property type="match status" value="1"/>
</dbReference>
<dbReference type="Gene3D" id="3.10.290.10">
    <property type="entry name" value="RNA-binding S4 domain"/>
    <property type="match status" value="1"/>
</dbReference>
<evidence type="ECO:0000313" key="9">
    <source>
        <dbReference type="Proteomes" id="UP000266796"/>
    </source>
</evidence>
<evidence type="ECO:0000256" key="2">
    <source>
        <dbReference type="ARBA" id="ARBA00023235"/>
    </source>
</evidence>
<dbReference type="Proteomes" id="UP000266796">
    <property type="component" value="Chromosome"/>
</dbReference>
<dbReference type="InterPro" id="IPR006225">
    <property type="entry name" value="PsdUridine_synth_RluC/D"/>
</dbReference>
<dbReference type="OrthoDB" id="9785808at2"/>
<dbReference type="PROSITE" id="PS50889">
    <property type="entry name" value="S4"/>
    <property type="match status" value="1"/>
</dbReference>
<keyword evidence="9" id="KW-1185">Reference proteome</keyword>
<name>A0A3S7JA44_9PROT</name>
<evidence type="ECO:0000256" key="5">
    <source>
        <dbReference type="PROSITE-ProRule" id="PRU00182"/>
    </source>
</evidence>